<keyword evidence="4" id="KW-1185">Reference proteome</keyword>
<protein>
    <recommendedName>
        <fullName evidence="5">Zf-HC2 domain-containing protein</fullName>
    </recommendedName>
</protein>
<name>A0ABW1V5B3_9BACL</name>
<gene>
    <name evidence="3" type="ORF">ACFP56_15130</name>
</gene>
<comment type="caution">
    <text evidence="3">The sequence shown here is derived from an EMBL/GenBank/DDBJ whole genome shotgun (WGS) entry which is preliminary data.</text>
</comment>
<organism evidence="3 4">
    <name type="scientific">Paenibacillus septentrionalis</name>
    <dbReference type="NCBI Taxonomy" id="429342"/>
    <lineage>
        <taxon>Bacteria</taxon>
        <taxon>Bacillati</taxon>
        <taxon>Bacillota</taxon>
        <taxon>Bacilli</taxon>
        <taxon>Bacillales</taxon>
        <taxon>Paenibacillaceae</taxon>
        <taxon>Paenibacillus</taxon>
    </lineage>
</organism>
<feature type="transmembrane region" description="Helical" evidence="2">
    <location>
        <begin position="85"/>
        <end position="107"/>
    </location>
</feature>
<evidence type="ECO:0008006" key="5">
    <source>
        <dbReference type="Google" id="ProtNLM"/>
    </source>
</evidence>
<feature type="region of interest" description="Disordered" evidence="1">
    <location>
        <begin position="120"/>
        <end position="146"/>
    </location>
</feature>
<keyword evidence="2" id="KW-1133">Transmembrane helix</keyword>
<reference evidence="4" key="1">
    <citation type="journal article" date="2019" name="Int. J. Syst. Evol. Microbiol.">
        <title>The Global Catalogue of Microorganisms (GCM) 10K type strain sequencing project: providing services to taxonomists for standard genome sequencing and annotation.</title>
        <authorList>
            <consortium name="The Broad Institute Genomics Platform"/>
            <consortium name="The Broad Institute Genome Sequencing Center for Infectious Disease"/>
            <person name="Wu L."/>
            <person name="Ma J."/>
        </authorList>
    </citation>
    <scope>NUCLEOTIDE SEQUENCE [LARGE SCALE GENOMIC DNA]</scope>
    <source>
        <strain evidence="4">PCU 280</strain>
    </source>
</reference>
<dbReference type="Proteomes" id="UP001596233">
    <property type="component" value="Unassembled WGS sequence"/>
</dbReference>
<evidence type="ECO:0000313" key="3">
    <source>
        <dbReference type="EMBL" id="MFC6333959.1"/>
    </source>
</evidence>
<evidence type="ECO:0000256" key="2">
    <source>
        <dbReference type="SAM" id="Phobius"/>
    </source>
</evidence>
<sequence length="166" mass="19033">MNEAKLHITDEEMKAYINNQLSSHHRQHVELEIQLCEACLERFIYWNSVVELSSIPQSDQAAEQIIHSIETGKQRKKQIWIQHPFAQVVVAASITLLLVGTGAISVVSSSLSSLEETKIQDRVEEQQEVEGIPLDEEEPYPHSNSDRWMDKAASWLDTLHSIRFDR</sequence>
<evidence type="ECO:0000313" key="4">
    <source>
        <dbReference type="Proteomes" id="UP001596233"/>
    </source>
</evidence>
<dbReference type="RefSeq" id="WP_379236006.1">
    <property type="nucleotide sequence ID" value="NZ_JBHSTE010000005.1"/>
</dbReference>
<evidence type="ECO:0000256" key="1">
    <source>
        <dbReference type="SAM" id="MobiDB-lite"/>
    </source>
</evidence>
<accession>A0ABW1V5B3</accession>
<keyword evidence="2" id="KW-0812">Transmembrane</keyword>
<keyword evidence="2" id="KW-0472">Membrane</keyword>
<dbReference type="EMBL" id="JBHSTE010000005">
    <property type="protein sequence ID" value="MFC6333959.1"/>
    <property type="molecule type" value="Genomic_DNA"/>
</dbReference>
<proteinExistence type="predicted"/>